<dbReference type="InterPro" id="IPR036389">
    <property type="entry name" value="RNase_III_sf"/>
</dbReference>
<dbReference type="GeneID" id="40319810"/>
<dbReference type="EMBL" id="MKKU01000407">
    <property type="protein sequence ID" value="RNF13401.1"/>
    <property type="molecule type" value="Genomic_DNA"/>
</dbReference>
<dbReference type="GO" id="GO:0006396">
    <property type="term" value="P:RNA processing"/>
    <property type="evidence" value="ECO:0007669"/>
    <property type="project" value="InterPro"/>
</dbReference>
<keyword evidence="2" id="KW-1185">Reference proteome</keyword>
<dbReference type="GO" id="GO:0004525">
    <property type="term" value="F:ribonuclease III activity"/>
    <property type="evidence" value="ECO:0007669"/>
    <property type="project" value="UniProtKB-EC"/>
</dbReference>
<dbReference type="OrthoDB" id="251586at2759"/>
<sequence length="488" mass="54386">MLRPVRLACQSLSRATPTQRRGPHGNNVLTTAQESVRRSVVSAPQLPPRVPEEFFLPPNSNHCRLCGEVQLRGVPHTGSSVHQLLESITWLLVTRAKRHPSGAVGVAPEASRVFFLEEAQRWERVLRHFCCFPLTQHMSAFSGGEATEEISAESYLSDVASESLWRHLVQRKASLLRDKLHVLMELGVLNVTAPRGGKTDTGMFQRDAGFQRLECIGDHNWGHSVCHRLIVLFPEVNWRTLSNVFVVDALRTVLESNNHLDYVFTVLQLDDLLGSCESQGKSTKFKADVVEAIAGELHVALWSLEPYDTDGISTRPSLHGVPATPPLAIFVRSCLNELLDTIFYSFIAKYNVQLVRTVVALSRREEYIMDSSSSPFYALRGSRRRRLGTTGSPRWILPSHPRLHQELQPRGGRPITHVTFSCAKPPASLAAIDAGYEKGAVPTDGLLQEVERPMKAAAERHITRLIARELIDRCGVLDCFYGTVVKDG</sequence>
<dbReference type="Gene3D" id="1.10.1520.10">
    <property type="entry name" value="Ribonuclease III domain"/>
    <property type="match status" value="1"/>
</dbReference>
<dbReference type="SUPFAM" id="SSF69065">
    <property type="entry name" value="RNase III domain-like"/>
    <property type="match status" value="1"/>
</dbReference>
<organism evidence="1 2">
    <name type="scientific">Trypanosoma conorhini</name>
    <dbReference type="NCBI Taxonomy" id="83891"/>
    <lineage>
        <taxon>Eukaryota</taxon>
        <taxon>Discoba</taxon>
        <taxon>Euglenozoa</taxon>
        <taxon>Kinetoplastea</taxon>
        <taxon>Metakinetoplastina</taxon>
        <taxon>Trypanosomatida</taxon>
        <taxon>Trypanosomatidae</taxon>
        <taxon>Trypanosoma</taxon>
    </lineage>
</organism>
<gene>
    <name evidence="1" type="ORF">Tco025E_06199</name>
</gene>
<proteinExistence type="predicted"/>
<evidence type="ECO:0000313" key="1">
    <source>
        <dbReference type="EMBL" id="RNF13401.1"/>
    </source>
</evidence>
<comment type="caution">
    <text evidence="1">The sequence shown here is derived from an EMBL/GenBank/DDBJ whole genome shotgun (WGS) entry which is preliminary data.</text>
</comment>
<dbReference type="EC" id="3.1.26.3" evidence="1"/>
<name>A0A422P6T2_9TRYP</name>
<dbReference type="RefSeq" id="XP_029226790.1">
    <property type="nucleotide sequence ID" value="XM_029373087.1"/>
</dbReference>
<accession>A0A422P6T2</accession>
<dbReference type="AlphaFoldDB" id="A0A422P6T2"/>
<protein>
    <submittedName>
        <fullName evidence="1">RNA editing complex protein</fullName>
        <ecNumber evidence="1">3.1.26.3</ecNumber>
    </submittedName>
</protein>
<evidence type="ECO:0000313" key="2">
    <source>
        <dbReference type="Proteomes" id="UP000284403"/>
    </source>
</evidence>
<dbReference type="Proteomes" id="UP000284403">
    <property type="component" value="Unassembled WGS sequence"/>
</dbReference>
<reference evidence="1 2" key="1">
    <citation type="journal article" date="2018" name="BMC Genomics">
        <title>Genomic comparison of Trypanosoma conorhini and Trypanosoma rangeli to Trypanosoma cruzi strains of high and low virulence.</title>
        <authorList>
            <person name="Bradwell K.R."/>
            <person name="Koparde V.N."/>
            <person name="Matveyev A.V."/>
            <person name="Serrano M.G."/>
            <person name="Alves J.M."/>
            <person name="Parikh H."/>
            <person name="Huang B."/>
            <person name="Lee V."/>
            <person name="Espinosa-Alvarez O."/>
            <person name="Ortiz P.A."/>
            <person name="Costa-Martins A.G."/>
            <person name="Teixeira M.M."/>
            <person name="Buck G.A."/>
        </authorList>
    </citation>
    <scope>NUCLEOTIDE SEQUENCE [LARGE SCALE GENOMIC DNA]</scope>
    <source>
        <strain evidence="1 2">025E</strain>
    </source>
</reference>
<dbReference type="PANTHER" id="PTHR39671:SF2">
    <property type="entry name" value="COMPLEX PROTEIN NUCLEASE, PUTATIVE KREPB1-RELATED"/>
    <property type="match status" value="1"/>
</dbReference>
<keyword evidence="1" id="KW-0378">Hydrolase</keyword>
<dbReference type="PANTHER" id="PTHR39671">
    <property type="entry name" value="COMPLEX PROTEIN NUCLEASE, PUTATIVE KREPB1-RELATED-RELATED"/>
    <property type="match status" value="1"/>
</dbReference>